<dbReference type="InterPro" id="IPR019999">
    <property type="entry name" value="Anth_synth_I-like"/>
</dbReference>
<comment type="caution">
    <text evidence="2">The sequence shown here is derived from an EMBL/GenBank/DDBJ whole genome shotgun (WGS) entry which is preliminary data.</text>
</comment>
<dbReference type="Gene3D" id="3.60.120.10">
    <property type="entry name" value="Anthranilate synthase"/>
    <property type="match status" value="1"/>
</dbReference>
<dbReference type="Pfam" id="PF00425">
    <property type="entry name" value="Chorismate_bind"/>
    <property type="match status" value="2"/>
</dbReference>
<dbReference type="InterPro" id="IPR005801">
    <property type="entry name" value="ADC_synthase"/>
</dbReference>
<dbReference type="InterPro" id="IPR015890">
    <property type="entry name" value="Chorismate_C"/>
</dbReference>
<name>A0ABT6P3V0_9BACT</name>
<dbReference type="PANTHER" id="PTHR11236">
    <property type="entry name" value="AMINOBENZOATE/ANTHRANILATE SYNTHASE"/>
    <property type="match status" value="1"/>
</dbReference>
<evidence type="ECO:0000313" key="3">
    <source>
        <dbReference type="Proteomes" id="UP001160301"/>
    </source>
</evidence>
<feature type="domain" description="Chorismate-utilising enzyme C-terminal" evidence="1">
    <location>
        <begin position="297"/>
        <end position="474"/>
    </location>
</feature>
<sequence length="489" mass="53212">MLVGRHLPLAPDPIALAERLRGAAADRLALLHAADRTPGPYARFSYVACDPDRQSSALDPLADDPDFPVGGATGTFRSVPRWIGVLPYEGHRHLERPGWSPREGDRRPRAMLERPLWLRYPAVVVVDHAEGRVFVVGVTQDHVEALARRLLAAPAPAPAGRGAFAVEVADAEPTRLHLERILAAKELIARGELYQVNLARRLLVSLVRGEPLDLHRRLSAAAPSPFAACLHLGRDLAVVSTSPELLLEARTRQSTEGVEFPQDRMRPFASDVREGQKRPDRGGELRRNAVLNSVPFGRLFTCPIKGTRPRGKDAREDAALVQELDQDPKENAELTMIVDVERNDLGRVAAVGSVQVLHGPGVVTHRTVHHREALLGAWTRPGATRHDVLAAMVPSGSVTGAPKVRAMEVIARLESARRGLYTGGFGHVAHDGSVTLAMAIRTVVLQGREGEYFTGGGIVADSDPARELEETRWKALQLEKAANRAFVGS</sequence>
<gene>
    <name evidence="2" type="ORF">QHF89_37305</name>
</gene>
<evidence type="ECO:0000313" key="2">
    <source>
        <dbReference type="EMBL" id="MDI1435219.1"/>
    </source>
</evidence>
<evidence type="ECO:0000259" key="1">
    <source>
        <dbReference type="Pfam" id="PF00425"/>
    </source>
</evidence>
<dbReference type="PRINTS" id="PR00095">
    <property type="entry name" value="ANTSNTHASEI"/>
</dbReference>
<reference evidence="2 3" key="1">
    <citation type="submission" date="2023-04" db="EMBL/GenBank/DDBJ databases">
        <title>The genome sequence of Polyangium sorediatum DSM14670.</title>
        <authorList>
            <person name="Zhang X."/>
        </authorList>
    </citation>
    <scope>NUCLEOTIDE SEQUENCE [LARGE SCALE GENOMIC DNA]</scope>
    <source>
        <strain evidence="2 3">DSM 14670</strain>
    </source>
</reference>
<dbReference type="Proteomes" id="UP001160301">
    <property type="component" value="Unassembled WGS sequence"/>
</dbReference>
<keyword evidence="3" id="KW-1185">Reference proteome</keyword>
<dbReference type="PANTHER" id="PTHR11236:SF9">
    <property type="entry name" value="ANTHRANILATE SYNTHASE COMPONENT 1"/>
    <property type="match status" value="1"/>
</dbReference>
<dbReference type="EMBL" id="JARZHI010000054">
    <property type="protein sequence ID" value="MDI1435219.1"/>
    <property type="molecule type" value="Genomic_DNA"/>
</dbReference>
<dbReference type="RefSeq" id="WP_136972859.1">
    <property type="nucleotide sequence ID" value="NZ_JARZHI010000054.1"/>
</dbReference>
<dbReference type="SUPFAM" id="SSF56322">
    <property type="entry name" value="ADC synthase"/>
    <property type="match status" value="2"/>
</dbReference>
<protein>
    <submittedName>
        <fullName evidence="2">Anthranilate synthase component I family protein</fullName>
    </submittedName>
</protein>
<feature type="domain" description="Chorismate-utilising enzyme C-terminal" evidence="1">
    <location>
        <begin position="178"/>
        <end position="252"/>
    </location>
</feature>
<accession>A0ABT6P3V0</accession>
<organism evidence="2 3">
    <name type="scientific">Polyangium sorediatum</name>
    <dbReference type="NCBI Taxonomy" id="889274"/>
    <lineage>
        <taxon>Bacteria</taxon>
        <taxon>Pseudomonadati</taxon>
        <taxon>Myxococcota</taxon>
        <taxon>Polyangia</taxon>
        <taxon>Polyangiales</taxon>
        <taxon>Polyangiaceae</taxon>
        <taxon>Polyangium</taxon>
    </lineage>
</organism>
<proteinExistence type="predicted"/>